<feature type="region of interest" description="Disordered" evidence="3">
    <location>
        <begin position="152"/>
        <end position="220"/>
    </location>
</feature>
<feature type="compositionally biased region" description="Polar residues" evidence="3">
    <location>
        <begin position="182"/>
        <end position="220"/>
    </location>
</feature>
<dbReference type="Pfam" id="PF14580">
    <property type="entry name" value="LRR_9"/>
    <property type="match status" value="1"/>
</dbReference>
<dbReference type="AlphaFoldDB" id="A0A6A5BSK3"/>
<evidence type="ECO:0000313" key="5">
    <source>
        <dbReference type="Proteomes" id="UP000444721"/>
    </source>
</evidence>
<dbReference type="GeneID" id="68111293"/>
<dbReference type="EMBL" id="VFQX01000036">
    <property type="protein sequence ID" value="KAF0976780.1"/>
    <property type="molecule type" value="Genomic_DNA"/>
</dbReference>
<dbReference type="InterPro" id="IPR001611">
    <property type="entry name" value="Leu-rich_rpt"/>
</dbReference>
<reference evidence="4 5" key="1">
    <citation type="journal article" date="2019" name="Sci. Rep.">
        <title>Nanopore sequencing improves the draft genome of the human pathogenic amoeba Naegleria fowleri.</title>
        <authorList>
            <person name="Liechti N."/>
            <person name="Schurch N."/>
            <person name="Bruggmann R."/>
            <person name="Wittwer M."/>
        </authorList>
    </citation>
    <scope>NUCLEOTIDE SEQUENCE [LARGE SCALE GENOMIC DNA]</scope>
    <source>
        <strain evidence="4 5">ATCC 30894</strain>
    </source>
</reference>
<name>A0A6A5BSK3_NAEFO</name>
<dbReference type="SMART" id="SM00365">
    <property type="entry name" value="LRR_SD22"/>
    <property type="match status" value="7"/>
</dbReference>
<dbReference type="SMART" id="SM00369">
    <property type="entry name" value="LRR_TYP"/>
    <property type="match status" value="5"/>
</dbReference>
<dbReference type="SUPFAM" id="SSF52058">
    <property type="entry name" value="L domain-like"/>
    <property type="match status" value="1"/>
</dbReference>
<sequence length="828" mass="90949">MTTASSSIYSSSSSAYNNIAYSSSTGIGVDPRNSGSLSSRVLGNSTTNMMNLGNTTGGGSSLNQNFAGIGGVGINSFGLIGTTTGGAIQQQPQGIVSPSGNIAKSLFAISSINNGSSGNLMNQLNGKPLTTSGKEFFTQPRRFKSIHSAQTSNFTSNAPTNSGISLPANAMTSKRTPLVASSKRTIGTTATTSNGKRPQSATTPRLQPTSGTTPSPSNATNNIMYFKYSNPAGSQENFSSNIISNTTGNSIPTEERVPSSSRIARGASPKINYLMGQNTTSSIPQKEKIVETKIEETISNERLNLDRRNLTKCPIITGDTNLKLLNLQYNEIRHISNLNNLSSLVFLDLYGNKIKKISNLDSLTSLRVLMLGKNLIEKIEGLENLHKLDVLDLHGNKLREISNISFLKEIRVLNLAGNMITNVNNIRGLTSLNELNLRKNNIETVEEIDELPNLKRLFLSSNNISSFEAVESVIRSSSVVELSMDDNPLHQNLSQKYRVIVIAAMKKLTALDSSKVTDSDREMALKYLSNVNVSSIFPFTDLIPTPSYDRDFDLEDNMQISSIPRQPTPDNIGPQITSRSVTPSETIPKAPPISERPESRSTSIATNYDNLESYSKIEGDVLHIYGEPNITPINYGDYIVHFHNLDLERICEAYLFPKKVMATTLIFSNNRISTLKQLSLLSKLEFDVLKITFKDNPVCTTLKRILKPYCIYILPQLTEMNGKLISVTDKSNSEKIFGKRQAVSKSIAPPISQSFLDRYSGIVNNYINSVLNHTYVVEEKMKLVDDVWDQVLFEFIVKSLSSLEKYPSSACMKQGIEINGKKVDSKSR</sequence>
<gene>
    <name evidence="4" type="ORF">FDP41_004075</name>
</gene>
<evidence type="ECO:0000256" key="3">
    <source>
        <dbReference type="SAM" id="MobiDB-lite"/>
    </source>
</evidence>
<dbReference type="InterPro" id="IPR003591">
    <property type="entry name" value="Leu-rich_rpt_typical-subtyp"/>
</dbReference>
<dbReference type="InterPro" id="IPR032675">
    <property type="entry name" value="LRR_dom_sf"/>
</dbReference>
<protein>
    <submittedName>
        <fullName evidence="4">Uncharacterized protein</fullName>
    </submittedName>
</protein>
<dbReference type="InterPro" id="IPR050576">
    <property type="entry name" value="Cilia_flagella_integrity"/>
</dbReference>
<evidence type="ECO:0000313" key="4">
    <source>
        <dbReference type="EMBL" id="KAF0976780.1"/>
    </source>
</evidence>
<dbReference type="VEuPathDB" id="AmoebaDB:NF0086280"/>
<keyword evidence="2" id="KW-0677">Repeat</keyword>
<dbReference type="Proteomes" id="UP000444721">
    <property type="component" value="Unassembled WGS sequence"/>
</dbReference>
<proteinExistence type="predicted"/>
<dbReference type="PANTHER" id="PTHR45973">
    <property type="entry name" value="PROTEIN PHOSPHATASE 1 REGULATORY SUBUNIT SDS22-RELATED"/>
    <property type="match status" value="1"/>
</dbReference>
<dbReference type="OrthoDB" id="1939344at2759"/>
<dbReference type="PROSITE" id="PS51450">
    <property type="entry name" value="LRR"/>
    <property type="match status" value="7"/>
</dbReference>
<organism evidence="4 5">
    <name type="scientific">Naegleria fowleri</name>
    <name type="common">Brain eating amoeba</name>
    <dbReference type="NCBI Taxonomy" id="5763"/>
    <lineage>
        <taxon>Eukaryota</taxon>
        <taxon>Discoba</taxon>
        <taxon>Heterolobosea</taxon>
        <taxon>Tetramitia</taxon>
        <taxon>Eutetramitia</taxon>
        <taxon>Vahlkampfiidae</taxon>
        <taxon>Naegleria</taxon>
    </lineage>
</organism>
<dbReference type="PANTHER" id="PTHR45973:SF8">
    <property type="entry name" value="LEUCINE-RICH REPEAT-CONTAINING PROTEIN 49"/>
    <property type="match status" value="1"/>
</dbReference>
<accession>A0A6A5BSK3</accession>
<dbReference type="VEuPathDB" id="AmoebaDB:FDP41_004075"/>
<dbReference type="Gene3D" id="3.80.10.10">
    <property type="entry name" value="Ribonuclease Inhibitor"/>
    <property type="match status" value="3"/>
</dbReference>
<feature type="compositionally biased region" description="Polar residues" evidence="3">
    <location>
        <begin position="152"/>
        <end position="175"/>
    </location>
</feature>
<keyword evidence="1" id="KW-0433">Leucine-rich repeat</keyword>
<keyword evidence="5" id="KW-1185">Reference proteome</keyword>
<comment type="caution">
    <text evidence="4">The sequence shown here is derived from an EMBL/GenBank/DDBJ whole genome shotgun (WGS) entry which is preliminary data.</text>
</comment>
<evidence type="ECO:0000256" key="2">
    <source>
        <dbReference type="ARBA" id="ARBA00022737"/>
    </source>
</evidence>
<feature type="compositionally biased region" description="Polar residues" evidence="3">
    <location>
        <begin position="561"/>
        <end position="585"/>
    </location>
</feature>
<dbReference type="VEuPathDB" id="AmoebaDB:NfTy_069250"/>
<dbReference type="RefSeq" id="XP_044561493.1">
    <property type="nucleotide sequence ID" value="XM_044707450.1"/>
</dbReference>
<feature type="region of interest" description="Disordered" evidence="3">
    <location>
        <begin position="561"/>
        <end position="602"/>
    </location>
</feature>
<evidence type="ECO:0000256" key="1">
    <source>
        <dbReference type="ARBA" id="ARBA00022614"/>
    </source>
</evidence>